<reference evidence="8" key="1">
    <citation type="journal article" date="2011" name="PLoS Biol.">
        <title>Gene gain and loss during evolution of obligate parasitism in the white rust pathogen of Arabidopsis thaliana.</title>
        <authorList>
            <person name="Kemen E."/>
            <person name="Gardiner A."/>
            <person name="Schultz-Larsen T."/>
            <person name="Kemen A.C."/>
            <person name="Balmuth A.L."/>
            <person name="Robert-Seilaniantz A."/>
            <person name="Bailey K."/>
            <person name="Holub E."/>
            <person name="Studholme D.J."/>
            <person name="Maclean D."/>
            <person name="Jones J.D."/>
        </authorList>
    </citation>
    <scope>NUCLEOTIDE SEQUENCE</scope>
</reference>
<protein>
    <submittedName>
        <fullName evidence="8">3phosphoinositidedependent protein kinase putative</fullName>
    </submittedName>
</protein>
<feature type="binding site" evidence="6">
    <location>
        <position position="62"/>
    </location>
    <ligand>
        <name>ATP</name>
        <dbReference type="ChEBI" id="CHEBI:30616"/>
    </ligand>
</feature>
<keyword evidence="3 6" id="KW-0547">Nucleotide-binding</keyword>
<dbReference type="SMART" id="SM00220">
    <property type="entry name" value="S_TKc"/>
    <property type="match status" value="1"/>
</dbReference>
<dbReference type="SUPFAM" id="SSF56112">
    <property type="entry name" value="Protein kinase-like (PK-like)"/>
    <property type="match status" value="1"/>
</dbReference>
<keyword evidence="5 6" id="KW-0067">ATP-binding</keyword>
<accession>F0WUK3</accession>
<organism evidence="8">
    <name type="scientific">Albugo laibachii Nc14</name>
    <dbReference type="NCBI Taxonomy" id="890382"/>
    <lineage>
        <taxon>Eukaryota</taxon>
        <taxon>Sar</taxon>
        <taxon>Stramenopiles</taxon>
        <taxon>Oomycota</taxon>
        <taxon>Peronosporomycetes</taxon>
        <taxon>Albuginales</taxon>
        <taxon>Albuginaceae</taxon>
        <taxon>Albugo</taxon>
    </lineage>
</organism>
<evidence type="ECO:0000313" key="8">
    <source>
        <dbReference type="EMBL" id="CCA25084.1"/>
    </source>
</evidence>
<dbReference type="FunFam" id="3.30.200.20:FF:000042">
    <property type="entry name" value="Aurora kinase A"/>
    <property type="match status" value="1"/>
</dbReference>
<dbReference type="PANTHER" id="PTHR24353">
    <property type="entry name" value="CYCLIC NUCLEOTIDE-DEPENDENT PROTEIN KINASE"/>
    <property type="match status" value="1"/>
</dbReference>
<evidence type="ECO:0000256" key="4">
    <source>
        <dbReference type="ARBA" id="ARBA00022777"/>
    </source>
</evidence>
<keyword evidence="4 8" id="KW-0418">Kinase</keyword>
<dbReference type="InterPro" id="IPR011009">
    <property type="entry name" value="Kinase-like_dom_sf"/>
</dbReference>
<reference evidence="8" key="2">
    <citation type="submission" date="2011-02" db="EMBL/GenBank/DDBJ databases">
        <authorList>
            <person name="MacLean D."/>
        </authorList>
    </citation>
    <scope>NUCLEOTIDE SEQUENCE</scope>
</reference>
<dbReference type="PROSITE" id="PS00107">
    <property type="entry name" value="PROTEIN_KINASE_ATP"/>
    <property type="match status" value="1"/>
</dbReference>
<evidence type="ECO:0000256" key="5">
    <source>
        <dbReference type="ARBA" id="ARBA00022840"/>
    </source>
</evidence>
<dbReference type="InterPro" id="IPR017441">
    <property type="entry name" value="Protein_kinase_ATP_BS"/>
</dbReference>
<gene>
    <name evidence="8" type="primary">AlNc14C274G10014</name>
    <name evidence="8" type="ORF">ALNC14_112280</name>
</gene>
<proteinExistence type="predicted"/>
<dbReference type="InterPro" id="IPR000719">
    <property type="entry name" value="Prot_kinase_dom"/>
</dbReference>
<keyword evidence="1" id="KW-0723">Serine/threonine-protein kinase</keyword>
<evidence type="ECO:0000256" key="1">
    <source>
        <dbReference type="ARBA" id="ARBA00022527"/>
    </source>
</evidence>
<dbReference type="GO" id="GO:0005524">
    <property type="term" value="F:ATP binding"/>
    <property type="evidence" value="ECO:0007669"/>
    <property type="project" value="UniProtKB-UniRule"/>
</dbReference>
<evidence type="ECO:0000259" key="7">
    <source>
        <dbReference type="PROSITE" id="PS50011"/>
    </source>
</evidence>
<dbReference type="PANTHER" id="PTHR24353:SF37">
    <property type="entry name" value="CAMP-DEPENDENT PROTEIN KINASE CATALYTIC SUBUNIT PRKX"/>
    <property type="match status" value="1"/>
</dbReference>
<keyword evidence="2" id="KW-0808">Transferase</keyword>
<name>F0WUK3_9STRA</name>
<dbReference type="EMBL" id="FR824319">
    <property type="protein sequence ID" value="CCA25084.1"/>
    <property type="molecule type" value="Genomic_DNA"/>
</dbReference>
<sequence>MSNARLAPKKYYIVVGSLGCSVDETKKPSIKEFRLGAQIGVGNFSTISIATHKITSEKFALKAIEKSRVRRLQVRHQNIFNEIKMEKQVLNRLHHPNIIRLHHTFQDEGSLYFLLELLEGGELLAKLFHDKSQVGIGEELARFYLADMINALEYMHANKVIHRDLKPENMVIDLKQNGHLCLIDFGTAKVLNDTSLNGTNFVGTPEYMSPETVENKSVSHATDLWALGCILYQLLTGETPFGAGSIYLTLLRIKEGEFDIPCFISDQARDLIEKLLNRHPNERIGAGERGMDEIKGTHVAHPFLSGIDFENHQRSTAPITSFPSHSLLEIISNLSQIEKSRGKTGRFEFDGDMTQARIFSMSQNDKQRLMHLLKRKKLLHLPSIYTRFFTTPQRGRCMYATKREYIGCTHYLQSIFDKAFQFVVLVLPCLSCEDDANQKSADDEVWNQHLSDLHRLVASINEMSVEFVILIGDSVVSFLAGDRTSTKVDEIQAVLDHFRKDILLVSLAVFLSRSSRNLLLSKVFVPGPNASESTESLAQYKQFFGDDYHAFWFGASKFIILNSSLYISQKAEMIAMRKQQEDWFQKEVENGRLCAREVYVVSYHTIGSNKEMDPVERARKDCNAMSDHIRLWISTTEGQSKIESLPCNKRNDSDTSDLMESVFCRIPTIVGASIHKIDVSLEETTVKEQSFG</sequence>
<dbReference type="Pfam" id="PF00069">
    <property type="entry name" value="Pkinase"/>
    <property type="match status" value="1"/>
</dbReference>
<evidence type="ECO:0000256" key="6">
    <source>
        <dbReference type="PROSITE-ProRule" id="PRU10141"/>
    </source>
</evidence>
<dbReference type="AlphaFoldDB" id="F0WUK3"/>
<dbReference type="InterPro" id="IPR008271">
    <property type="entry name" value="Ser/Thr_kinase_AS"/>
</dbReference>
<dbReference type="HOGENOM" id="CLU_028315_0_0_1"/>
<feature type="domain" description="Protein kinase" evidence="7">
    <location>
        <begin position="33"/>
        <end position="304"/>
    </location>
</feature>
<dbReference type="Gene3D" id="1.10.510.10">
    <property type="entry name" value="Transferase(Phosphotransferase) domain 1"/>
    <property type="match status" value="1"/>
</dbReference>
<dbReference type="PROSITE" id="PS00108">
    <property type="entry name" value="PROTEIN_KINASE_ST"/>
    <property type="match status" value="1"/>
</dbReference>
<dbReference type="FunFam" id="1.10.510.10:FF:000571">
    <property type="entry name" value="Maternal embryonic leucine zipper kinase"/>
    <property type="match status" value="1"/>
</dbReference>
<evidence type="ECO:0000256" key="2">
    <source>
        <dbReference type="ARBA" id="ARBA00022679"/>
    </source>
</evidence>
<evidence type="ECO:0000256" key="3">
    <source>
        <dbReference type="ARBA" id="ARBA00022741"/>
    </source>
</evidence>
<dbReference type="Gene3D" id="3.30.200.20">
    <property type="entry name" value="Phosphorylase Kinase, domain 1"/>
    <property type="match status" value="1"/>
</dbReference>
<dbReference type="GO" id="GO:0004674">
    <property type="term" value="F:protein serine/threonine kinase activity"/>
    <property type="evidence" value="ECO:0007669"/>
    <property type="project" value="UniProtKB-KW"/>
</dbReference>
<dbReference type="PROSITE" id="PS50011">
    <property type="entry name" value="PROTEIN_KINASE_DOM"/>
    <property type="match status" value="1"/>
</dbReference>